<dbReference type="RefSeq" id="WP_259960267.1">
    <property type="nucleotide sequence ID" value="NZ_JAOAMV010000001.1"/>
</dbReference>
<dbReference type="Gene3D" id="3.90.550.10">
    <property type="entry name" value="Spore Coat Polysaccharide Biosynthesis Protein SpsA, Chain A"/>
    <property type="match status" value="1"/>
</dbReference>
<keyword evidence="4" id="KW-1185">Reference proteome</keyword>
<comment type="caution">
    <text evidence="3">The sequence shown here is derived from an EMBL/GenBank/DDBJ whole genome shotgun (WGS) entry which is preliminary data.</text>
</comment>
<protein>
    <submittedName>
        <fullName evidence="3">NTP transferase domain-containing protein</fullName>
    </submittedName>
</protein>
<dbReference type="AlphaFoldDB" id="A0A9X2VYN5"/>
<feature type="domain" description="MobA-like NTP transferase" evidence="2">
    <location>
        <begin position="16"/>
        <end position="162"/>
    </location>
</feature>
<evidence type="ECO:0000313" key="4">
    <source>
        <dbReference type="Proteomes" id="UP001142648"/>
    </source>
</evidence>
<evidence type="ECO:0000259" key="2">
    <source>
        <dbReference type="Pfam" id="PF12804"/>
    </source>
</evidence>
<organism evidence="3 4">
    <name type="scientific">Tsuneonella litorea</name>
    <dbReference type="NCBI Taxonomy" id="2976475"/>
    <lineage>
        <taxon>Bacteria</taxon>
        <taxon>Pseudomonadati</taxon>
        <taxon>Pseudomonadota</taxon>
        <taxon>Alphaproteobacteria</taxon>
        <taxon>Sphingomonadales</taxon>
        <taxon>Erythrobacteraceae</taxon>
        <taxon>Tsuneonella</taxon>
    </lineage>
</organism>
<keyword evidence="1" id="KW-0460">Magnesium</keyword>
<name>A0A9X2VYN5_9SPHN</name>
<sequence>MSAFAPAPEGRCAFALLAAGEGARFGPGKLHADLDGRPLWRWAIESGVEAGFAALHVVTNDARIAAESAAAGWIVHASPDALRGIAASIRIAAHATRDAERTILALADMPFVEPGHFRRLAAHPGVVFTRQADGRPGVPAGFPAAARERLMGIEGDRGAASLDWPGAEAIDPPTAESLFDVDTPVRLQRARAIALRRRREACR</sequence>
<dbReference type="InterPro" id="IPR025877">
    <property type="entry name" value="MobA-like_NTP_Trfase"/>
</dbReference>
<evidence type="ECO:0000313" key="3">
    <source>
        <dbReference type="EMBL" id="MCT2557488.1"/>
    </source>
</evidence>
<dbReference type="Pfam" id="PF12804">
    <property type="entry name" value="NTP_transf_3"/>
    <property type="match status" value="1"/>
</dbReference>
<dbReference type="PANTHER" id="PTHR43777:SF1">
    <property type="entry name" value="MOLYBDENUM COFACTOR CYTIDYLYLTRANSFERASE"/>
    <property type="match status" value="1"/>
</dbReference>
<dbReference type="EMBL" id="JAOAMV010000001">
    <property type="protein sequence ID" value="MCT2557488.1"/>
    <property type="molecule type" value="Genomic_DNA"/>
</dbReference>
<keyword evidence="3" id="KW-0808">Transferase</keyword>
<accession>A0A9X2VYN5</accession>
<dbReference type="GO" id="GO:0016779">
    <property type="term" value="F:nucleotidyltransferase activity"/>
    <property type="evidence" value="ECO:0007669"/>
    <property type="project" value="UniProtKB-ARBA"/>
</dbReference>
<dbReference type="PANTHER" id="PTHR43777">
    <property type="entry name" value="MOLYBDENUM COFACTOR CYTIDYLYLTRANSFERASE"/>
    <property type="match status" value="1"/>
</dbReference>
<proteinExistence type="predicted"/>
<dbReference type="Proteomes" id="UP001142648">
    <property type="component" value="Unassembled WGS sequence"/>
</dbReference>
<reference evidence="3" key="1">
    <citation type="submission" date="2022-09" db="EMBL/GenBank/DDBJ databases">
        <title>The genome sequence of Tsuneonella sp. YG55.</title>
        <authorList>
            <person name="Liu Y."/>
        </authorList>
    </citation>
    <scope>NUCLEOTIDE SEQUENCE</scope>
    <source>
        <strain evidence="3">YG55</strain>
    </source>
</reference>
<gene>
    <name evidence="3" type="ORF">N0B51_00690</name>
</gene>
<dbReference type="InterPro" id="IPR029044">
    <property type="entry name" value="Nucleotide-diphossugar_trans"/>
</dbReference>
<evidence type="ECO:0000256" key="1">
    <source>
        <dbReference type="ARBA" id="ARBA00022842"/>
    </source>
</evidence>
<dbReference type="SUPFAM" id="SSF53448">
    <property type="entry name" value="Nucleotide-diphospho-sugar transferases"/>
    <property type="match status" value="1"/>
</dbReference>